<accession>A0A5B9DSM2</accession>
<name>A0A5B9DSM2_9HYPH</name>
<sequence>MAVYIVSYDLRAPGRDYSTLYARLGQWKAVRGLESVWFINWDTTPVKIRDDLRQYVDANDLLFVAELKGPSAWSGLYGNAAQMLVTWIDNGSR</sequence>
<keyword evidence="2" id="KW-1185">Reference proteome</keyword>
<gene>
    <name evidence="1" type="ORF">FNA67_14615</name>
</gene>
<dbReference type="RefSeq" id="WP_147656545.1">
    <property type="nucleotide sequence ID" value="NZ_BMFM01000001.1"/>
</dbReference>
<dbReference type="AlphaFoldDB" id="A0A5B9DSM2"/>
<dbReference type="Proteomes" id="UP000321062">
    <property type="component" value="Chromosome"/>
</dbReference>
<organism evidence="1 2">
    <name type="scientific">Paradevosia tibetensis</name>
    <dbReference type="NCBI Taxonomy" id="1447062"/>
    <lineage>
        <taxon>Bacteria</taxon>
        <taxon>Pseudomonadati</taxon>
        <taxon>Pseudomonadota</taxon>
        <taxon>Alphaproteobacteria</taxon>
        <taxon>Hyphomicrobiales</taxon>
        <taxon>Devosiaceae</taxon>
        <taxon>Paradevosia</taxon>
    </lineage>
</organism>
<protein>
    <submittedName>
        <fullName evidence="1">CRISPR-associated protein Cas2</fullName>
    </submittedName>
</protein>
<dbReference type="OrthoDB" id="7959290at2"/>
<dbReference type="EMBL" id="CP041690">
    <property type="protein sequence ID" value="QEE21344.1"/>
    <property type="molecule type" value="Genomic_DNA"/>
</dbReference>
<dbReference type="KEGG" id="yti:FNA67_14615"/>
<evidence type="ECO:0000313" key="1">
    <source>
        <dbReference type="EMBL" id="QEE21344.1"/>
    </source>
</evidence>
<reference evidence="1 2" key="1">
    <citation type="journal article" date="2015" name="Int. J. Syst. Evol. Microbiol.">
        <title>Youhaiella tibetensis gen. nov., sp. nov., isolated from subsurface sediment.</title>
        <authorList>
            <person name="Wang Y.X."/>
            <person name="Huang F.Q."/>
            <person name="Nogi Y."/>
            <person name="Pang S.J."/>
            <person name="Wang P.K."/>
            <person name="Lv J."/>
        </authorList>
    </citation>
    <scope>NUCLEOTIDE SEQUENCE [LARGE SCALE GENOMIC DNA]</scope>
    <source>
        <strain evidence="2">fig4</strain>
    </source>
</reference>
<evidence type="ECO:0000313" key="2">
    <source>
        <dbReference type="Proteomes" id="UP000321062"/>
    </source>
</evidence>
<proteinExistence type="predicted"/>